<dbReference type="EnsemblMetazoa" id="PPAI013097-RA">
    <property type="protein sequence ID" value="PPAI013097-PA"/>
    <property type="gene ID" value="PPAI013097"/>
</dbReference>
<keyword evidence="6" id="KW-0472">Membrane</keyword>
<evidence type="ECO:0000313" key="8">
    <source>
        <dbReference type="EnsemblMetazoa" id="PPAI013097-PA"/>
    </source>
</evidence>
<comment type="subcellular location">
    <subcellularLocation>
        <location evidence="1">Cell membrane</location>
        <topology evidence="1">Multi-pass membrane protein</topology>
    </subcellularLocation>
</comment>
<evidence type="ECO:0000313" key="9">
    <source>
        <dbReference type="Proteomes" id="UP000092462"/>
    </source>
</evidence>
<evidence type="ECO:0000256" key="1">
    <source>
        <dbReference type="ARBA" id="ARBA00004651"/>
    </source>
</evidence>
<dbReference type="PANTHER" id="PTHR21421">
    <property type="entry name" value="GUSTATORY RECEPTOR"/>
    <property type="match status" value="1"/>
</dbReference>
<sequence>MNISVILKITLITIFCNVDVSVFIAVIILMLGLHVYFDLSLQHVKQLICFPAVFTIICKKINNKVVTSFVNFKLFSKSFKIRNQDLIIYKAFSNNFKYEYPWSYDGSFQEAIKKIIIMAQCFGVLPVIGVTSKSPSNMRFSWLSFRTIYSIVAFIATGFYTAIVVHYSLSSKIEFVKVVPVINYTSNFYILYAFIKLAKKWPALMEEWKKAEMSFSPSQNIQVKRYLKKKIYIVIIGVMGYCLGSQKDCVGWKVFQENRKLTFSKNKNYKVRQFKFIRFYIEENFKMFFELCWMCDCNLAIRIL</sequence>
<proteinExistence type="inferred from homology"/>
<evidence type="ECO:0000256" key="5">
    <source>
        <dbReference type="ARBA" id="ARBA00022989"/>
    </source>
</evidence>
<comment type="similarity">
    <text evidence="2">Belongs to the insect chemoreceptor superfamily. Gustatory receptor (GR) family. Gr5a subfamily.</text>
</comment>
<dbReference type="Pfam" id="PF06151">
    <property type="entry name" value="Trehalose_recp"/>
    <property type="match status" value="1"/>
</dbReference>
<dbReference type="InterPro" id="IPR009318">
    <property type="entry name" value="Gustatory_rcpt"/>
</dbReference>
<organism evidence="8 9">
    <name type="scientific">Phlebotomus papatasi</name>
    <name type="common">Sandfly</name>
    <dbReference type="NCBI Taxonomy" id="29031"/>
    <lineage>
        <taxon>Eukaryota</taxon>
        <taxon>Metazoa</taxon>
        <taxon>Ecdysozoa</taxon>
        <taxon>Arthropoda</taxon>
        <taxon>Hexapoda</taxon>
        <taxon>Insecta</taxon>
        <taxon>Pterygota</taxon>
        <taxon>Neoptera</taxon>
        <taxon>Endopterygota</taxon>
        <taxon>Diptera</taxon>
        <taxon>Nematocera</taxon>
        <taxon>Psychodoidea</taxon>
        <taxon>Psychodidae</taxon>
        <taxon>Phlebotomus</taxon>
        <taxon>Phlebotomus</taxon>
    </lineage>
</organism>
<evidence type="ECO:0000256" key="7">
    <source>
        <dbReference type="ARBA" id="ARBA00023170"/>
    </source>
</evidence>
<evidence type="ECO:0000256" key="2">
    <source>
        <dbReference type="ARBA" id="ARBA00005327"/>
    </source>
</evidence>
<dbReference type="GO" id="GO:0033041">
    <property type="term" value="F:sweet taste receptor activity"/>
    <property type="evidence" value="ECO:0007669"/>
    <property type="project" value="TreeGrafter"/>
</dbReference>
<dbReference type="EMBL" id="AJVK01011691">
    <property type="status" value="NOT_ANNOTATED_CDS"/>
    <property type="molecule type" value="Genomic_DNA"/>
</dbReference>
<dbReference type="EMBL" id="AJVK01011692">
    <property type="status" value="NOT_ANNOTATED_CDS"/>
    <property type="molecule type" value="Genomic_DNA"/>
</dbReference>
<evidence type="ECO:0000256" key="4">
    <source>
        <dbReference type="ARBA" id="ARBA00022692"/>
    </source>
</evidence>
<keyword evidence="7" id="KW-0675">Receptor</keyword>
<dbReference type="VEuPathDB" id="VectorBase:PPAI013097"/>
<keyword evidence="9" id="KW-1185">Reference proteome</keyword>
<evidence type="ECO:0000256" key="3">
    <source>
        <dbReference type="ARBA" id="ARBA00022475"/>
    </source>
</evidence>
<keyword evidence="5" id="KW-1133">Transmembrane helix</keyword>
<keyword evidence="3" id="KW-1003">Cell membrane</keyword>
<reference evidence="8" key="1">
    <citation type="submission" date="2022-08" db="UniProtKB">
        <authorList>
            <consortium name="EnsemblMetazoa"/>
        </authorList>
    </citation>
    <scope>IDENTIFICATION</scope>
    <source>
        <strain evidence="8">Israel</strain>
    </source>
</reference>
<accession>A0A240SYM1</accession>
<name>A0A240SYM1_PHLPP</name>
<dbReference type="PANTHER" id="PTHR21421:SF29">
    <property type="entry name" value="GUSTATORY RECEPTOR 5A FOR TREHALOSE-RELATED"/>
    <property type="match status" value="1"/>
</dbReference>
<evidence type="ECO:0000256" key="6">
    <source>
        <dbReference type="ARBA" id="ARBA00023136"/>
    </source>
</evidence>
<dbReference type="Proteomes" id="UP000092462">
    <property type="component" value="Unassembled WGS sequence"/>
</dbReference>
<protein>
    <submittedName>
        <fullName evidence="8">Uncharacterized protein</fullName>
    </submittedName>
</protein>
<dbReference type="VEuPathDB" id="VectorBase:PPAPM1_007188"/>
<dbReference type="GO" id="GO:0005886">
    <property type="term" value="C:plasma membrane"/>
    <property type="evidence" value="ECO:0007669"/>
    <property type="project" value="UniProtKB-SubCell"/>
</dbReference>
<dbReference type="AlphaFoldDB" id="A0A240SYM1"/>
<keyword evidence="4" id="KW-0812">Transmembrane</keyword>